<dbReference type="PANTHER" id="PTHR12965">
    <property type="entry name" value="VACUOLAR PROTEIN SORTING 54"/>
    <property type="match status" value="1"/>
</dbReference>
<dbReference type="Gene3D" id="6.10.250.860">
    <property type="match status" value="1"/>
</dbReference>
<protein>
    <recommendedName>
        <fullName evidence="3">Vacuolar protein sorting-associated protein 54</fullName>
    </recommendedName>
</protein>
<dbReference type="InterPro" id="IPR019515">
    <property type="entry name" value="VPS54_N"/>
</dbReference>
<organism evidence="10 11">
    <name type="scientific">Exaiptasia diaphana</name>
    <name type="common">Tropical sea anemone</name>
    <name type="synonym">Aiptasia pulchella</name>
    <dbReference type="NCBI Taxonomy" id="2652724"/>
    <lineage>
        <taxon>Eukaryota</taxon>
        <taxon>Metazoa</taxon>
        <taxon>Cnidaria</taxon>
        <taxon>Anthozoa</taxon>
        <taxon>Hexacorallia</taxon>
        <taxon>Actiniaria</taxon>
        <taxon>Aiptasiidae</taxon>
        <taxon>Exaiptasia</taxon>
    </lineage>
</organism>
<evidence type="ECO:0000259" key="9">
    <source>
        <dbReference type="Pfam" id="PF10475"/>
    </source>
</evidence>
<dbReference type="GO" id="GO:0005829">
    <property type="term" value="C:cytosol"/>
    <property type="evidence" value="ECO:0007669"/>
    <property type="project" value="GOC"/>
</dbReference>
<evidence type="ECO:0000256" key="4">
    <source>
        <dbReference type="ARBA" id="ARBA00022448"/>
    </source>
</evidence>
<keyword evidence="4" id="KW-0813">Transport</keyword>
<dbReference type="RefSeq" id="XP_028519096.1">
    <property type="nucleotide sequence ID" value="XM_028663295.1"/>
</dbReference>
<keyword evidence="5" id="KW-0653">Protein transport</keyword>
<evidence type="ECO:0000256" key="7">
    <source>
        <dbReference type="ARBA" id="ARBA00023054"/>
    </source>
</evidence>
<accession>A0A913YYC8</accession>
<dbReference type="KEGG" id="epa:110252785"/>
<dbReference type="GO" id="GO:0019905">
    <property type="term" value="F:syntaxin binding"/>
    <property type="evidence" value="ECO:0007669"/>
    <property type="project" value="TreeGrafter"/>
</dbReference>
<dbReference type="Pfam" id="PF10475">
    <property type="entry name" value="Vps54_N"/>
    <property type="match status" value="1"/>
</dbReference>
<dbReference type="OMA" id="QKQAVML"/>
<dbReference type="InterPro" id="IPR039745">
    <property type="entry name" value="Vps54"/>
</dbReference>
<evidence type="ECO:0000256" key="2">
    <source>
        <dbReference type="ARBA" id="ARBA00009150"/>
    </source>
</evidence>
<dbReference type="InterPro" id="IPR012501">
    <property type="entry name" value="Vps54_C"/>
</dbReference>
<reference evidence="10" key="1">
    <citation type="submission" date="2022-11" db="UniProtKB">
        <authorList>
            <consortium name="EnsemblMetazoa"/>
        </authorList>
    </citation>
    <scope>IDENTIFICATION</scope>
</reference>
<dbReference type="AlphaFoldDB" id="A0A913YYC8"/>
<dbReference type="Gene3D" id="1.20.1280.130">
    <property type="match status" value="1"/>
</dbReference>
<keyword evidence="11" id="KW-1185">Reference proteome</keyword>
<evidence type="ECO:0000256" key="1">
    <source>
        <dbReference type="ARBA" id="ARBA00004601"/>
    </source>
</evidence>
<keyword evidence="7" id="KW-0175">Coiled coil</keyword>
<evidence type="ECO:0000256" key="3">
    <source>
        <dbReference type="ARBA" id="ARBA00017665"/>
    </source>
</evidence>
<feature type="domain" description="Vacuolar protein sorting-associated protein 54 N-terminal" evidence="9">
    <location>
        <begin position="49"/>
        <end position="201"/>
    </location>
</feature>
<dbReference type="GO" id="GO:0042147">
    <property type="term" value="P:retrograde transport, endosome to Golgi"/>
    <property type="evidence" value="ECO:0007669"/>
    <property type="project" value="InterPro"/>
</dbReference>
<evidence type="ECO:0000256" key="6">
    <source>
        <dbReference type="ARBA" id="ARBA00023034"/>
    </source>
</evidence>
<dbReference type="EnsemblMetazoa" id="XM_028663295.1">
    <property type="protein sequence ID" value="XP_028519096.1"/>
    <property type="gene ID" value="LOC110252785"/>
</dbReference>
<dbReference type="GeneID" id="110252785"/>
<dbReference type="Proteomes" id="UP000887567">
    <property type="component" value="Unplaced"/>
</dbReference>
<dbReference type="GO" id="GO:0000938">
    <property type="term" value="C:GARP complex"/>
    <property type="evidence" value="ECO:0007669"/>
    <property type="project" value="InterPro"/>
</dbReference>
<dbReference type="PANTHER" id="PTHR12965:SF0">
    <property type="entry name" value="VACUOLAR PROTEIN SORTING-ASSOCIATED PROTEIN 54"/>
    <property type="match status" value="1"/>
</dbReference>
<keyword evidence="6" id="KW-0333">Golgi apparatus</keyword>
<proteinExistence type="inferred from homology"/>
<comment type="similarity">
    <text evidence="2">Belongs to the VPS54 family.</text>
</comment>
<evidence type="ECO:0000259" key="8">
    <source>
        <dbReference type="Pfam" id="PF07928"/>
    </source>
</evidence>
<evidence type="ECO:0000313" key="11">
    <source>
        <dbReference type="Proteomes" id="UP000887567"/>
    </source>
</evidence>
<evidence type="ECO:0000256" key="5">
    <source>
        <dbReference type="ARBA" id="ARBA00022927"/>
    </source>
</evidence>
<feature type="domain" description="Vacuolar protein sorting-associated protein 54 C-terminal" evidence="8">
    <location>
        <begin position="513"/>
        <end position="643"/>
    </location>
</feature>
<dbReference type="OrthoDB" id="10259024at2759"/>
<dbReference type="Pfam" id="PF07928">
    <property type="entry name" value="Vps54"/>
    <property type="match status" value="1"/>
</dbReference>
<comment type="subcellular location">
    <subcellularLocation>
        <location evidence="1">Golgi apparatus</location>
        <location evidence="1">trans-Golgi network</location>
    </subcellularLocation>
</comment>
<evidence type="ECO:0000313" key="10">
    <source>
        <dbReference type="EnsemblMetazoa" id="XP_028519096.1"/>
    </source>
</evidence>
<dbReference type="GO" id="GO:0015031">
    <property type="term" value="P:protein transport"/>
    <property type="evidence" value="ECO:0007669"/>
    <property type="project" value="UniProtKB-KW"/>
</dbReference>
<name>A0A913YYC8_EXADI</name>
<sequence length="772" mass="87547">MNANFSLEDPDTFNSVLPWALVTADSSQAERDRAGLINTHRNSAKLLQEKLSHYLDIIEMNLAYQISLRSEDFFSAMASQDQLQDHVGQTITEIKHLRLKVKKVSEVLCFGNLEMLRISSLRSKYASVYEKLKLMATVHQTQPTIQLLLSTSDFVGALDLISTTQEVLQQELAGVQSFRHLGSQLAEMERVIERMMEAEFIEFLTANLNRPLTEVEDNGHLVDEDRLVSVLFGLLRKHKFHFIHLYRDEAYSTIKTTIKQTVYSAVADQAENEEESQTIADIMKGLDYQQWLQILHKVFNAALEILQRMKILHKSIVGVLSIAAGNCRSSSPDDLIMENIREEAENLQLTCDVDVLITNTEFNKISQESKELLCAACEMAQVRCAKLINIRAKAGYLDSLTSVEFVTLTRMVEGYVMDCEGICGRQSHSLRATLLSQAKKFVERFHEERRNKLGLILDNERWKQADVPAEFQTLVNSLIDGINPRGKDPKFSLDQSSKEIKVSTSTVLIINGEKFVVVGTVLLLLKMIVEYCQCVDDTPMLVTDIMNKLFEILKLFNSRTCQLVLGAGALQLVGLKTITVKHLALASRCLQVIALHLPVFKAHFEGRLPPKQYILLSQFDQIQKDYTNHQLELNSKIIGLMEEAFNTSLSRWEVKPPMPSQAMRSIVKQVVKLHESLSTVFSQEQIETLFKEIRRIFKNCLAEKLLKLNVINDGGPQHGLVTSDLAFLIESVRSLHGLRDISKVLEDLWRTVNDLKAARNSPSTTRKKSQQK</sequence>
<dbReference type="GO" id="GO:0006896">
    <property type="term" value="P:Golgi to vacuole transport"/>
    <property type="evidence" value="ECO:0007669"/>
    <property type="project" value="TreeGrafter"/>
</dbReference>